<dbReference type="GO" id="GO:0046872">
    <property type="term" value="F:metal ion binding"/>
    <property type="evidence" value="ECO:0007669"/>
    <property type="project" value="UniProtKB-KW"/>
</dbReference>
<dbReference type="InterPro" id="IPR036909">
    <property type="entry name" value="Cyt_c-like_dom_sf"/>
</dbReference>
<evidence type="ECO:0000313" key="7">
    <source>
        <dbReference type="EMBL" id="AWK88689.1"/>
    </source>
</evidence>
<dbReference type="PROSITE" id="PS51007">
    <property type="entry name" value="CYTC"/>
    <property type="match status" value="1"/>
</dbReference>
<evidence type="ECO:0000259" key="6">
    <source>
        <dbReference type="PROSITE" id="PS51007"/>
    </source>
</evidence>
<keyword evidence="5" id="KW-0732">Signal</keyword>
<sequence length="101" mass="10722">MTSYPGLAGLLLLAAWSGAALAGDAAEGRRVAERWCSSCHVAGSRAGTDAVPTLATIARDPKKGPGWAREWLQSPHPPMPDPNLTRREADDVIAYLESLAR</sequence>
<dbReference type="InterPro" id="IPR009056">
    <property type="entry name" value="Cyt_c-like_dom"/>
</dbReference>
<dbReference type="KEGG" id="azz:DEW08_21550"/>
<protein>
    <submittedName>
        <fullName evidence="7">Cytochrome C552</fullName>
    </submittedName>
</protein>
<evidence type="ECO:0000256" key="1">
    <source>
        <dbReference type="ARBA" id="ARBA00022617"/>
    </source>
</evidence>
<feature type="signal peptide" evidence="5">
    <location>
        <begin position="1"/>
        <end position="22"/>
    </location>
</feature>
<dbReference type="Proteomes" id="UP000245629">
    <property type="component" value="Plasmid unnamed1"/>
</dbReference>
<keyword evidence="3 4" id="KW-0408">Iron</keyword>
<gene>
    <name evidence="7" type="ORF">DEW08_21550</name>
</gene>
<evidence type="ECO:0000256" key="3">
    <source>
        <dbReference type="ARBA" id="ARBA00023004"/>
    </source>
</evidence>
<evidence type="ECO:0000256" key="2">
    <source>
        <dbReference type="ARBA" id="ARBA00022723"/>
    </source>
</evidence>
<evidence type="ECO:0000313" key="8">
    <source>
        <dbReference type="Proteomes" id="UP000245629"/>
    </source>
</evidence>
<keyword evidence="7" id="KW-0614">Plasmid</keyword>
<keyword evidence="1 4" id="KW-0349">Heme</keyword>
<evidence type="ECO:0000256" key="4">
    <source>
        <dbReference type="PROSITE-ProRule" id="PRU00433"/>
    </source>
</evidence>
<dbReference type="RefSeq" id="WP_109331240.1">
    <property type="nucleotide sequence ID" value="NZ_CP029356.1"/>
</dbReference>
<dbReference type="SUPFAM" id="SSF46626">
    <property type="entry name" value="Cytochrome c"/>
    <property type="match status" value="1"/>
</dbReference>
<dbReference type="GO" id="GO:0009055">
    <property type="term" value="F:electron transfer activity"/>
    <property type="evidence" value="ECO:0007669"/>
    <property type="project" value="InterPro"/>
</dbReference>
<dbReference type="EMBL" id="CP029356">
    <property type="protein sequence ID" value="AWK88689.1"/>
    <property type="molecule type" value="Genomic_DNA"/>
</dbReference>
<evidence type="ECO:0000256" key="5">
    <source>
        <dbReference type="SAM" id="SignalP"/>
    </source>
</evidence>
<organism evidence="7 8">
    <name type="scientific">Azospirillum thermophilum</name>
    <dbReference type="NCBI Taxonomy" id="2202148"/>
    <lineage>
        <taxon>Bacteria</taxon>
        <taxon>Pseudomonadati</taxon>
        <taxon>Pseudomonadota</taxon>
        <taxon>Alphaproteobacteria</taxon>
        <taxon>Rhodospirillales</taxon>
        <taxon>Azospirillaceae</taxon>
        <taxon>Azospirillum</taxon>
    </lineage>
</organism>
<dbReference type="Gene3D" id="1.10.760.10">
    <property type="entry name" value="Cytochrome c-like domain"/>
    <property type="match status" value="1"/>
</dbReference>
<keyword evidence="8" id="KW-1185">Reference proteome</keyword>
<dbReference type="AlphaFoldDB" id="A0A2S2CW39"/>
<feature type="chain" id="PRO_5015517224" evidence="5">
    <location>
        <begin position="23"/>
        <end position="101"/>
    </location>
</feature>
<feature type="domain" description="Cytochrome c" evidence="6">
    <location>
        <begin position="23"/>
        <end position="100"/>
    </location>
</feature>
<dbReference type="Pfam" id="PF00034">
    <property type="entry name" value="Cytochrom_C"/>
    <property type="match status" value="1"/>
</dbReference>
<keyword evidence="2 4" id="KW-0479">Metal-binding</keyword>
<geneLocation type="plasmid" evidence="7 8">
    <name>unnamed1</name>
</geneLocation>
<reference evidence="8" key="1">
    <citation type="submission" date="2018-05" db="EMBL/GenBank/DDBJ databases">
        <title>Azospirillum thermophila sp. nov., a novel isolated from hot spring.</title>
        <authorList>
            <person name="Zhao Z."/>
        </authorList>
    </citation>
    <scope>NUCLEOTIDE SEQUENCE [LARGE SCALE GENOMIC DNA]</scope>
    <source>
        <strain evidence="8">CFH 70021</strain>
        <plasmid evidence="8">unnamed1</plasmid>
    </source>
</reference>
<dbReference type="GO" id="GO:0020037">
    <property type="term" value="F:heme binding"/>
    <property type="evidence" value="ECO:0007669"/>
    <property type="project" value="InterPro"/>
</dbReference>
<name>A0A2S2CW39_9PROT</name>
<proteinExistence type="predicted"/>
<dbReference type="OrthoDB" id="7873796at2"/>
<accession>A0A2S2CW39</accession>